<dbReference type="Pfam" id="PF04962">
    <property type="entry name" value="KduI"/>
    <property type="match status" value="1"/>
</dbReference>
<organism evidence="2">
    <name type="scientific">Flexilinea flocculi</name>
    <dbReference type="NCBI Taxonomy" id="1678840"/>
    <lineage>
        <taxon>Bacteria</taxon>
        <taxon>Bacillati</taxon>
        <taxon>Chloroflexota</taxon>
        <taxon>Anaerolineae</taxon>
        <taxon>Anaerolineales</taxon>
        <taxon>Anaerolineaceae</taxon>
        <taxon>Flexilinea</taxon>
    </lineage>
</organism>
<dbReference type="EMBL" id="DF968181">
    <property type="protein sequence ID" value="GAP41392.1"/>
    <property type="molecule type" value="Genomic_DNA"/>
</dbReference>
<dbReference type="InterPro" id="IPR014710">
    <property type="entry name" value="RmlC-like_jellyroll"/>
</dbReference>
<dbReference type="Proteomes" id="UP000053370">
    <property type="component" value="Unassembled WGS sequence"/>
</dbReference>
<dbReference type="RefSeq" id="WP_062282485.1">
    <property type="nucleotide sequence ID" value="NZ_DF968181.1"/>
</dbReference>
<accession>A0A0S7BX64</accession>
<dbReference type="PANTHER" id="PTHR39193:SF1">
    <property type="entry name" value="5-DEOXY-GLUCURONATE ISOMERASE"/>
    <property type="match status" value="1"/>
</dbReference>
<keyword evidence="3" id="KW-1185">Reference proteome</keyword>
<dbReference type="InterPro" id="IPR011051">
    <property type="entry name" value="RmlC_Cupin_sf"/>
</dbReference>
<dbReference type="PIRSF" id="PIRSF036628">
    <property type="entry name" value="IolB"/>
    <property type="match status" value="1"/>
</dbReference>
<dbReference type="SUPFAM" id="SSF51182">
    <property type="entry name" value="RmlC-like cupins"/>
    <property type="match status" value="1"/>
</dbReference>
<keyword evidence="1 2" id="KW-0413">Isomerase</keyword>
<evidence type="ECO:0000313" key="2">
    <source>
        <dbReference type="EMBL" id="GAP41392.1"/>
    </source>
</evidence>
<dbReference type="STRING" id="1678840.ATC1_131381"/>
<dbReference type="InterPro" id="IPR021120">
    <property type="entry name" value="KduI/IolB_isomerase"/>
</dbReference>
<dbReference type="PANTHER" id="PTHR39193">
    <property type="entry name" value="5-DEOXY-GLUCURONATE ISOMERASE"/>
    <property type="match status" value="1"/>
</dbReference>
<name>A0A0S7BX64_9CHLR</name>
<dbReference type="GO" id="GO:0019310">
    <property type="term" value="P:inositol catabolic process"/>
    <property type="evidence" value="ECO:0007669"/>
    <property type="project" value="InterPro"/>
</dbReference>
<dbReference type="OrthoDB" id="9799936at2"/>
<sequence>MNNFHIKGVDFQYRYNEITRIGGNPDMLMDFGILRLQKGQIYEDIYNLERAFLLVYGEITLSYNGIEKTIRRKNCFDDSPWVLHIPAGVELKIIGVAEDSEVTVHRTENANIFEPHLYEPKETADEYRGAGTMQETSTRIVRTTFDFSNAPYSNLVIGEVIGFPGKWSSYPPHHHPQPEIYYYKTNPKGGHAFAEVGDDVMKLSENDTILITSGKTHPHVTYPGYALWYLWVIRHIDGNPYIHPTFLPEHLWVTEPNAKFWPFSEKKEA</sequence>
<evidence type="ECO:0000313" key="3">
    <source>
        <dbReference type="Proteomes" id="UP000053370"/>
    </source>
</evidence>
<gene>
    <name evidence="2" type="ORF">ATC1_131381</name>
</gene>
<protein>
    <submittedName>
        <fullName evidence="2">5-deoxyglucuronate isomerase</fullName>
    </submittedName>
</protein>
<reference evidence="2" key="1">
    <citation type="journal article" date="2015" name="Genome Announc.">
        <title>Draft Genome Sequence of Anaerolineae Strain TC1, a Novel Isolate from a Methanogenic Wastewater Treatment System.</title>
        <authorList>
            <person name="Matsuura N."/>
            <person name="Tourlousse D.M."/>
            <person name="Sun L."/>
            <person name="Toyonaga M."/>
            <person name="Kuroda K."/>
            <person name="Ohashi A."/>
            <person name="Cruz R."/>
            <person name="Yamaguchi T."/>
            <person name="Sekiguchi Y."/>
        </authorList>
    </citation>
    <scope>NUCLEOTIDE SEQUENCE [LARGE SCALE GENOMIC DNA]</scope>
    <source>
        <strain evidence="2">TC1</strain>
    </source>
</reference>
<dbReference type="Gene3D" id="2.60.120.10">
    <property type="entry name" value="Jelly Rolls"/>
    <property type="match status" value="2"/>
</dbReference>
<dbReference type="InterPro" id="IPR024203">
    <property type="entry name" value="Deoxy-glucuronate_isom_IolB"/>
</dbReference>
<dbReference type="PATRIC" id="fig|1678840.3.peg.2840"/>
<proteinExistence type="predicted"/>
<dbReference type="AlphaFoldDB" id="A0A0S7BX64"/>
<dbReference type="GO" id="GO:0008880">
    <property type="term" value="F:glucuronate isomerase activity"/>
    <property type="evidence" value="ECO:0007669"/>
    <property type="project" value="InterPro"/>
</dbReference>
<evidence type="ECO:0000256" key="1">
    <source>
        <dbReference type="ARBA" id="ARBA00023235"/>
    </source>
</evidence>